<accession>A0A3B0PM77</accession>
<dbReference type="Proteomes" id="UP000259864">
    <property type="component" value="Chromosome 1"/>
</dbReference>
<dbReference type="EMBL" id="LS991949">
    <property type="protein sequence ID" value="SYV90813.1"/>
    <property type="molecule type" value="Genomic_DNA"/>
</dbReference>
<name>A0A3B0PM77_9BACT</name>
<proteinExistence type="predicted"/>
<evidence type="ECO:0000313" key="1">
    <source>
        <dbReference type="EMBL" id="SYV90813.1"/>
    </source>
</evidence>
<protein>
    <submittedName>
        <fullName evidence="1">Uncharacterized protein</fullName>
    </submittedName>
</protein>
<sequence>MSHVHINLYSNRKQYLSPNYFSIDQKPDLDESRINKYYDSQKNLYTPIGNIGVIGNSLTNVFVNQINPVTGEEIKKEKDKKDPIKLKEIALYKNNLSITNAEIKKGYLNPNIIYNLRNDKTISFGIEEFFNLNQ</sequence>
<dbReference type="AlphaFoldDB" id="A0A3B0PM77"/>
<evidence type="ECO:0000313" key="2">
    <source>
        <dbReference type="Proteomes" id="UP000259864"/>
    </source>
</evidence>
<reference evidence="2" key="1">
    <citation type="submission" date="2018-06" db="EMBL/GenBank/DDBJ databases">
        <authorList>
            <consortium name="Pathogen Informatics"/>
        </authorList>
    </citation>
    <scope>NUCLEOTIDE SEQUENCE [LARGE SCALE GENOMIC DNA]</scope>
    <source>
        <strain evidence="2">NCTC10135</strain>
    </source>
</reference>
<organism evidence="1 2">
    <name type="scientific">Metamycoplasma alkalescens</name>
    <dbReference type="NCBI Taxonomy" id="45363"/>
    <lineage>
        <taxon>Bacteria</taxon>
        <taxon>Bacillati</taxon>
        <taxon>Mycoplasmatota</taxon>
        <taxon>Mycoplasmoidales</taxon>
        <taxon>Metamycoplasmataceae</taxon>
        <taxon>Metamycoplasma</taxon>
    </lineage>
</organism>
<dbReference type="KEGG" id="mala:NCTC10135_01338"/>
<gene>
    <name evidence="1" type="ORF">NCTC10135_01338</name>
</gene>